<dbReference type="EMBL" id="MJEA01000009">
    <property type="protein sequence ID" value="OQO69774.1"/>
    <property type="molecule type" value="Genomic_DNA"/>
</dbReference>
<proteinExistence type="predicted"/>
<sequence>MNQETTIGISLHVDHEIIDLQIPRQVTIARLKERLIELLSKYQLLLPKFFDLVVLNKSIQLNEDLSLFDYPISEGDQLFVKPYLFNGDN</sequence>
<accession>A0A1V8YAY4</accession>
<dbReference type="OrthoDB" id="2190294at2"/>
<dbReference type="SUPFAM" id="SSF54236">
    <property type="entry name" value="Ubiquitin-like"/>
    <property type="match status" value="1"/>
</dbReference>
<name>A0A1V8YAY4_9ENTE</name>
<gene>
    <name evidence="1" type="ORF">BH747_09460</name>
</gene>
<evidence type="ECO:0000313" key="1">
    <source>
        <dbReference type="EMBL" id="OQO69774.1"/>
    </source>
</evidence>
<organism evidence="1 2">
    <name type="scientific">Enterococcus villorum</name>
    <dbReference type="NCBI Taxonomy" id="112904"/>
    <lineage>
        <taxon>Bacteria</taxon>
        <taxon>Bacillati</taxon>
        <taxon>Bacillota</taxon>
        <taxon>Bacilli</taxon>
        <taxon>Lactobacillales</taxon>
        <taxon>Enterococcaceae</taxon>
        <taxon>Enterococcus</taxon>
    </lineage>
</organism>
<dbReference type="AlphaFoldDB" id="A0A1V8YAY4"/>
<dbReference type="InterPro" id="IPR029071">
    <property type="entry name" value="Ubiquitin-like_domsf"/>
</dbReference>
<evidence type="ECO:0000313" key="2">
    <source>
        <dbReference type="Proteomes" id="UP000192477"/>
    </source>
</evidence>
<dbReference type="RefSeq" id="WP_081184161.1">
    <property type="nucleotide sequence ID" value="NZ_MJEA01000009.1"/>
</dbReference>
<dbReference type="InterPro" id="IPR024962">
    <property type="entry name" value="YukD-like"/>
</dbReference>
<comment type="caution">
    <text evidence="1">The sequence shown here is derived from an EMBL/GenBank/DDBJ whole genome shotgun (WGS) entry which is preliminary data.</text>
</comment>
<protein>
    <submittedName>
        <fullName evidence="1">Type VII secretion protein, YukD family</fullName>
    </submittedName>
</protein>
<dbReference type="Pfam" id="PF08817">
    <property type="entry name" value="YukD"/>
    <property type="match status" value="1"/>
</dbReference>
<reference evidence="1 2" key="1">
    <citation type="journal article" date="2017" name="BMC Microbiol.">
        <title>Comparative genomics of Enterococcus spp. isolated from bovine feces.</title>
        <authorList>
            <person name="Beukers A.G."/>
            <person name="Zaheer R."/>
            <person name="Goji N."/>
            <person name="Amoako K.K."/>
            <person name="Chaves A.V."/>
            <person name="Ward M.P."/>
            <person name="McAllister T.A."/>
        </authorList>
    </citation>
    <scope>NUCLEOTIDE SEQUENCE [LARGE SCALE GENOMIC DNA]</scope>
    <source>
        <strain evidence="1 2">F1129D 143</strain>
    </source>
</reference>
<dbReference type="Proteomes" id="UP000192477">
    <property type="component" value="Unassembled WGS sequence"/>
</dbReference>
<dbReference type="STRING" id="112904.BH747_09460"/>